<organism evidence="2">
    <name type="scientific">hydrothermal vent metagenome</name>
    <dbReference type="NCBI Taxonomy" id="652676"/>
    <lineage>
        <taxon>unclassified sequences</taxon>
        <taxon>metagenomes</taxon>
        <taxon>ecological metagenomes</taxon>
    </lineage>
</organism>
<evidence type="ECO:0000259" key="1">
    <source>
        <dbReference type="Pfam" id="PF02441"/>
    </source>
</evidence>
<dbReference type="Gene3D" id="3.40.50.1950">
    <property type="entry name" value="Flavin prenyltransferase-like"/>
    <property type="match status" value="1"/>
</dbReference>
<dbReference type="Pfam" id="PF02441">
    <property type="entry name" value="Flavoprotein"/>
    <property type="match status" value="1"/>
</dbReference>
<dbReference type="InterPro" id="IPR036551">
    <property type="entry name" value="Flavin_trans-like"/>
</dbReference>
<proteinExistence type="predicted"/>
<dbReference type="GO" id="GO:0010181">
    <property type="term" value="F:FMN binding"/>
    <property type="evidence" value="ECO:0007669"/>
    <property type="project" value="TreeGrafter"/>
</dbReference>
<dbReference type="GO" id="GO:0015937">
    <property type="term" value="P:coenzyme A biosynthetic process"/>
    <property type="evidence" value="ECO:0007669"/>
    <property type="project" value="TreeGrafter"/>
</dbReference>
<reference evidence="2" key="1">
    <citation type="submission" date="2018-06" db="EMBL/GenBank/DDBJ databases">
        <authorList>
            <person name="Zhirakovskaya E."/>
        </authorList>
    </citation>
    <scope>NUCLEOTIDE SEQUENCE</scope>
</reference>
<dbReference type="InterPro" id="IPR003382">
    <property type="entry name" value="Flavoprotein"/>
</dbReference>
<protein>
    <submittedName>
        <fullName evidence="2">Phosphopantothenoylcysteine decarboxylase / Phosphopantothenoylcysteine synthetase</fullName>
        <ecNumber evidence="2">4.1.1.36</ecNumber>
        <ecNumber evidence="2">6.3.2.5</ecNumber>
    </submittedName>
</protein>
<evidence type="ECO:0000313" key="2">
    <source>
        <dbReference type="EMBL" id="VAX37486.1"/>
    </source>
</evidence>
<dbReference type="GO" id="GO:0004632">
    <property type="term" value="F:phosphopantothenate--cysteine ligase activity"/>
    <property type="evidence" value="ECO:0007669"/>
    <property type="project" value="UniProtKB-EC"/>
</dbReference>
<dbReference type="EMBL" id="UOGJ01000129">
    <property type="protein sequence ID" value="VAX37486.1"/>
    <property type="molecule type" value="Genomic_DNA"/>
</dbReference>
<dbReference type="AlphaFoldDB" id="A0A3B1D3P8"/>
<gene>
    <name evidence="2" type="ORF">MNBD_UNCLBAC01-545</name>
</gene>
<dbReference type="GO" id="GO:0004633">
    <property type="term" value="F:phosphopantothenoylcysteine decarboxylase activity"/>
    <property type="evidence" value="ECO:0007669"/>
    <property type="project" value="UniProtKB-EC"/>
</dbReference>
<dbReference type="EC" id="4.1.1.36" evidence="2"/>
<dbReference type="PANTHER" id="PTHR14359:SF6">
    <property type="entry name" value="PHOSPHOPANTOTHENOYLCYSTEINE DECARBOXYLASE"/>
    <property type="match status" value="1"/>
</dbReference>
<accession>A0A3B1D3P8</accession>
<keyword evidence="2" id="KW-0456">Lyase</keyword>
<sequence>MEEHRKIVLGVTGSIAAYKSADIIRQLQKKGFKVSTVMTKNAECFITPLTLSTLCNEKVYRETKHSLSMPHIDLMKGAQGFLIAPATANIIGKMANGIADDILSSVVLVAKCPIILAPAMNTAMYQNSIVQENVAKLKTHGIHFIDPVEGDLACGITGEGHIAPVEKIVDCVENYINSHTA</sequence>
<dbReference type="EC" id="6.3.2.5" evidence="2"/>
<dbReference type="SUPFAM" id="SSF52507">
    <property type="entry name" value="Homo-oligomeric flavin-containing Cys decarboxylases, HFCD"/>
    <property type="match status" value="1"/>
</dbReference>
<name>A0A3B1D3P8_9ZZZZ</name>
<feature type="domain" description="Flavoprotein" evidence="1">
    <location>
        <begin position="6"/>
        <end position="173"/>
    </location>
</feature>
<keyword evidence="2" id="KW-0436">Ligase</keyword>
<dbReference type="GO" id="GO:0071513">
    <property type="term" value="C:phosphopantothenoylcysteine decarboxylase complex"/>
    <property type="evidence" value="ECO:0007669"/>
    <property type="project" value="TreeGrafter"/>
</dbReference>
<dbReference type="PANTHER" id="PTHR14359">
    <property type="entry name" value="HOMO-OLIGOMERIC FLAVIN CONTAINING CYS DECARBOXYLASE FAMILY"/>
    <property type="match status" value="1"/>
</dbReference>